<reference evidence="4" key="1">
    <citation type="submission" date="2017-09" db="EMBL/GenBank/DDBJ databases">
        <title>Depth-based differentiation of microbial function through sediment-hosted aquifers and enrichment of novel symbionts in the deep terrestrial subsurface.</title>
        <authorList>
            <person name="Probst A.J."/>
            <person name="Ladd B."/>
            <person name="Jarett J.K."/>
            <person name="Geller-Mcgrath D.E."/>
            <person name="Sieber C.M.K."/>
            <person name="Emerson J.B."/>
            <person name="Anantharaman K."/>
            <person name="Thomas B.C."/>
            <person name="Malmstrom R."/>
            <person name="Stieglmeier M."/>
            <person name="Klingl A."/>
            <person name="Woyke T."/>
            <person name="Ryan C.M."/>
            <person name="Banfield J.F."/>
        </authorList>
    </citation>
    <scope>NUCLEOTIDE SEQUENCE [LARGE SCALE GENOMIC DNA]</scope>
</reference>
<dbReference type="Proteomes" id="UP000229703">
    <property type="component" value="Unassembled WGS sequence"/>
</dbReference>
<dbReference type="GO" id="GO:0003849">
    <property type="term" value="F:3-deoxy-7-phosphoheptulonate synthase activity"/>
    <property type="evidence" value="ECO:0007669"/>
    <property type="project" value="UniProtKB-EC"/>
</dbReference>
<dbReference type="EMBL" id="PFJK01000187">
    <property type="protein sequence ID" value="PIX77174.1"/>
    <property type="molecule type" value="Genomic_DNA"/>
</dbReference>
<name>A0A2M7M3A4_9BACT</name>
<evidence type="ECO:0000256" key="1">
    <source>
        <dbReference type="ARBA" id="ARBA00022679"/>
    </source>
</evidence>
<dbReference type="EC" id="2.5.1.54" evidence="3"/>
<evidence type="ECO:0000313" key="4">
    <source>
        <dbReference type="Proteomes" id="UP000229703"/>
    </source>
</evidence>
<evidence type="ECO:0000259" key="2">
    <source>
        <dbReference type="Pfam" id="PF00793"/>
    </source>
</evidence>
<gene>
    <name evidence="3" type="ORF">COZ37_04060</name>
</gene>
<keyword evidence="1 3" id="KW-0808">Transferase</keyword>
<feature type="non-terminal residue" evidence="3">
    <location>
        <position position="1"/>
    </location>
</feature>
<dbReference type="SUPFAM" id="SSF51569">
    <property type="entry name" value="Aldolase"/>
    <property type="match status" value="1"/>
</dbReference>
<proteinExistence type="predicted"/>
<sequence length="47" mass="5202">GADGLMIEVHSRPEEALSDGFQALRPADFQELMKEAKRVAGVFKRSI</sequence>
<dbReference type="InterPro" id="IPR006218">
    <property type="entry name" value="DAHP1/KDSA"/>
</dbReference>
<feature type="domain" description="DAHP synthetase I/KDSA" evidence="2">
    <location>
        <begin position="1"/>
        <end position="37"/>
    </location>
</feature>
<dbReference type="Gene3D" id="3.20.20.70">
    <property type="entry name" value="Aldolase class I"/>
    <property type="match status" value="1"/>
</dbReference>
<accession>A0A2M7M3A4</accession>
<comment type="caution">
    <text evidence="3">The sequence shown here is derived from an EMBL/GenBank/DDBJ whole genome shotgun (WGS) entry which is preliminary data.</text>
</comment>
<evidence type="ECO:0000313" key="3">
    <source>
        <dbReference type="EMBL" id="PIX77174.1"/>
    </source>
</evidence>
<dbReference type="Pfam" id="PF00793">
    <property type="entry name" value="DAHP_synth_1"/>
    <property type="match status" value="1"/>
</dbReference>
<protein>
    <submittedName>
        <fullName evidence="3">3-deoxy-7-phosphoheptulonate synthase</fullName>
        <ecNumber evidence="3">2.5.1.54</ecNumber>
    </submittedName>
</protein>
<organism evidence="3 4">
    <name type="scientific">bacterium (Candidatus Ratteibacteria) CG_4_10_14_3_um_filter_41_18</name>
    <dbReference type="NCBI Taxonomy" id="2014287"/>
    <lineage>
        <taxon>Bacteria</taxon>
        <taxon>Candidatus Ratteibacteria</taxon>
    </lineage>
</organism>
<dbReference type="InterPro" id="IPR013785">
    <property type="entry name" value="Aldolase_TIM"/>
</dbReference>
<dbReference type="AlphaFoldDB" id="A0A2M7M3A4"/>